<gene>
    <name evidence="2" type="ORF">CA267_009180</name>
</gene>
<dbReference type="Pfam" id="PF00550">
    <property type="entry name" value="PP-binding"/>
    <property type="match status" value="1"/>
</dbReference>
<dbReference type="EMBL" id="CP052766">
    <property type="protein sequence ID" value="QJR80937.1"/>
    <property type="molecule type" value="Genomic_DNA"/>
</dbReference>
<reference evidence="3" key="1">
    <citation type="submission" date="2014-12" db="EMBL/GenBank/DDBJ databases">
        <title>Complete genome sequence of a multi-drug resistant Klebsiella pneumoniae.</title>
        <authorList>
            <person name="Hua X."/>
            <person name="Chen Q."/>
            <person name="Li X."/>
            <person name="Feng Y."/>
            <person name="Ruan Z."/>
            <person name="Yu Y."/>
        </authorList>
    </citation>
    <scope>NUCLEOTIDE SEQUENCE [LARGE SCALE GENOMIC DNA]</scope>
    <source>
        <strain evidence="3">5.12</strain>
    </source>
</reference>
<dbReference type="PROSITE" id="PS50075">
    <property type="entry name" value="CARRIER"/>
    <property type="match status" value="1"/>
</dbReference>
<dbReference type="InterPro" id="IPR036736">
    <property type="entry name" value="ACP-like_sf"/>
</dbReference>
<dbReference type="InterPro" id="IPR009081">
    <property type="entry name" value="PP-bd_ACP"/>
</dbReference>
<dbReference type="SUPFAM" id="SSF47336">
    <property type="entry name" value="ACP-like"/>
    <property type="match status" value="1"/>
</dbReference>
<dbReference type="Proteomes" id="UP000219285">
    <property type="component" value="Chromosome"/>
</dbReference>
<name>A0A6M4MD52_9ALTE</name>
<evidence type="ECO:0000313" key="3">
    <source>
        <dbReference type="Proteomes" id="UP000219285"/>
    </source>
</evidence>
<feature type="domain" description="Carrier" evidence="1">
    <location>
        <begin position="6"/>
        <end position="81"/>
    </location>
</feature>
<accession>A0A6M4MD52</accession>
<dbReference type="KEGG" id="apel:CA267_009180"/>
<dbReference type="OrthoDB" id="3392378at2"/>
<evidence type="ECO:0000259" key="1">
    <source>
        <dbReference type="PROSITE" id="PS50075"/>
    </source>
</evidence>
<protein>
    <submittedName>
        <fullName evidence="2">Acyl carrier protein</fullName>
    </submittedName>
</protein>
<proteinExistence type="predicted"/>
<organism evidence="2 3">
    <name type="scientific">Alteromonas pelagimontana</name>
    <dbReference type="NCBI Taxonomy" id="1858656"/>
    <lineage>
        <taxon>Bacteria</taxon>
        <taxon>Pseudomonadati</taxon>
        <taxon>Pseudomonadota</taxon>
        <taxon>Gammaproteobacteria</taxon>
        <taxon>Alteromonadales</taxon>
        <taxon>Alteromonadaceae</taxon>
        <taxon>Alteromonas/Salinimonas group</taxon>
        <taxon>Alteromonas</taxon>
    </lineage>
</organism>
<dbReference type="AlphaFoldDB" id="A0A6M4MD52"/>
<dbReference type="Gene3D" id="1.10.1200.10">
    <property type="entry name" value="ACP-like"/>
    <property type="match status" value="1"/>
</dbReference>
<dbReference type="NCBIfam" id="NF003757">
    <property type="entry name" value="PRK05350.1"/>
    <property type="match status" value="1"/>
</dbReference>
<dbReference type="RefSeq" id="WP_075607765.1">
    <property type="nucleotide sequence ID" value="NZ_CP052766.1"/>
</dbReference>
<evidence type="ECO:0000313" key="2">
    <source>
        <dbReference type="EMBL" id="QJR80937.1"/>
    </source>
</evidence>
<sequence>MNAEKENILAQNCGVVAELFELDEPDIVPEARLYEDLDIDSIDAVDLLTDLKKTTKVEITPPQFNKVKTVQDVVDVSANFSVKRNTQ</sequence>
<reference evidence="2 3" key="2">
    <citation type="submission" date="2020-04" db="EMBL/GenBank/DDBJ databases">
        <title>Complete genome sequence of Alteromonas pelagimontana 5.12T.</title>
        <authorList>
            <person name="Sinha R.K."/>
            <person name="Krishnan K.P."/>
            <person name="Kurian J.P."/>
        </authorList>
    </citation>
    <scope>NUCLEOTIDE SEQUENCE [LARGE SCALE GENOMIC DNA]</scope>
    <source>
        <strain evidence="2 3">5.12</strain>
    </source>
</reference>
<keyword evidence="3" id="KW-1185">Reference proteome</keyword>